<proteinExistence type="predicted"/>
<dbReference type="InterPro" id="IPR019238">
    <property type="entry name" value="AbiEi_2"/>
</dbReference>
<dbReference type="Pfam" id="PF09952">
    <property type="entry name" value="AbiEi_2"/>
    <property type="match status" value="1"/>
</dbReference>
<gene>
    <name evidence="1" type="ORF">MNBD_GAMMA12-1787</name>
</gene>
<name>A0A3B0Y8I6_9ZZZZ</name>
<evidence type="ECO:0000313" key="1">
    <source>
        <dbReference type="EMBL" id="VAW71847.1"/>
    </source>
</evidence>
<accession>A0A3B0Y8I6</accession>
<organism evidence="1">
    <name type="scientific">hydrothermal vent metagenome</name>
    <dbReference type="NCBI Taxonomy" id="652676"/>
    <lineage>
        <taxon>unclassified sequences</taxon>
        <taxon>metagenomes</taxon>
        <taxon>ecological metagenomes</taxon>
    </lineage>
</organism>
<sequence>MRHNTEQAILENALQAMRCEAGLHIDIEKVDVELDGYQVDALLKIEGVKNPFAAEVKKWAQQANLGALINQIKNLPEQGILIADYVDPKMAEKLRQAEVQFIDAVGNAYINAPPAYVYVKGNQKNITNKGLHTKIGTNRAFEPTGLKVIFAFLCQPELVNAPYREIAEKAGVAVGTVGWVINGLKEVDLIRAKGNKQKRRITNYKKLLERWVEAYPERLRPKQWLGDFIADDPNWWKGVELQQYAGYWAGEIAATKYTNYLKPQVATVYLNDNNLNKFLGDHRLRKAIDLVGDKAAIVTLYRTFWPEDLVDEDIETNKELVDPILVYADLVATGDTRNIEVARRIYDEYITRHFGED</sequence>
<dbReference type="AlphaFoldDB" id="A0A3B0Y8I6"/>
<protein>
    <submittedName>
        <fullName evidence="1">Uncharacterized protein</fullName>
    </submittedName>
</protein>
<dbReference type="EMBL" id="UOFL01000033">
    <property type="protein sequence ID" value="VAW71847.1"/>
    <property type="molecule type" value="Genomic_DNA"/>
</dbReference>
<reference evidence="1" key="1">
    <citation type="submission" date="2018-06" db="EMBL/GenBank/DDBJ databases">
        <authorList>
            <person name="Zhirakovskaya E."/>
        </authorList>
    </citation>
    <scope>NUCLEOTIDE SEQUENCE</scope>
</reference>